<evidence type="ECO:0000313" key="2">
    <source>
        <dbReference type="EMBL" id="EKD44636.1"/>
    </source>
</evidence>
<accession>K1Z632</accession>
<dbReference type="EMBL" id="AMFJ01028793">
    <property type="protein sequence ID" value="EKD44636.1"/>
    <property type="molecule type" value="Genomic_DNA"/>
</dbReference>
<comment type="caution">
    <text evidence="2">The sequence shown here is derived from an EMBL/GenBank/DDBJ whole genome shotgun (WGS) entry which is preliminary data.</text>
</comment>
<dbReference type="AlphaFoldDB" id="K1Z632"/>
<dbReference type="CDD" id="cd02440">
    <property type="entry name" value="AdoMet_MTases"/>
    <property type="match status" value="1"/>
</dbReference>
<dbReference type="GO" id="GO:0008757">
    <property type="term" value="F:S-adenosylmethionine-dependent methyltransferase activity"/>
    <property type="evidence" value="ECO:0007669"/>
    <property type="project" value="InterPro"/>
</dbReference>
<protein>
    <recommendedName>
        <fullName evidence="1">Methyltransferase type 11 domain-containing protein</fullName>
    </recommendedName>
</protein>
<sequence length="220" mass="25358">MHTSRQDYIFSYMVDYINTPDESVWGIEDKAIANLLEKTEIVGKWLNLCAGDGRFNNLILKKADGAVAVDIDENALQKLVRITPDILRKKLTTKTVNVVKLFPFEDDLFDGIFCVGTLHLFSESVFKSILLEMERVLKSGGRIIIDFATDIKRTYPNGNLWIIENEQNYSMEEALPFLKEIFKEYKVNIIADKVVPHKTRLKDREYVFTSNFVLIDAIKK</sequence>
<feature type="domain" description="Methyltransferase type 11" evidence="1">
    <location>
        <begin position="47"/>
        <end position="145"/>
    </location>
</feature>
<proteinExistence type="predicted"/>
<dbReference type="InterPro" id="IPR029063">
    <property type="entry name" value="SAM-dependent_MTases_sf"/>
</dbReference>
<dbReference type="InterPro" id="IPR013216">
    <property type="entry name" value="Methyltransf_11"/>
</dbReference>
<dbReference type="Gene3D" id="3.40.50.150">
    <property type="entry name" value="Vaccinia Virus protein VP39"/>
    <property type="match status" value="1"/>
</dbReference>
<organism evidence="2">
    <name type="scientific">uncultured bacterium</name>
    <name type="common">gcode 4</name>
    <dbReference type="NCBI Taxonomy" id="1234023"/>
    <lineage>
        <taxon>Bacteria</taxon>
        <taxon>environmental samples</taxon>
    </lineage>
</organism>
<evidence type="ECO:0000259" key="1">
    <source>
        <dbReference type="Pfam" id="PF08241"/>
    </source>
</evidence>
<name>K1Z632_9BACT</name>
<gene>
    <name evidence="2" type="ORF">ACD_71C00062G0002</name>
</gene>
<dbReference type="SUPFAM" id="SSF53335">
    <property type="entry name" value="S-adenosyl-L-methionine-dependent methyltransferases"/>
    <property type="match status" value="1"/>
</dbReference>
<dbReference type="Pfam" id="PF08241">
    <property type="entry name" value="Methyltransf_11"/>
    <property type="match status" value="1"/>
</dbReference>
<reference evidence="2" key="1">
    <citation type="journal article" date="2012" name="Science">
        <title>Fermentation, hydrogen, and sulfur metabolism in multiple uncultivated bacterial phyla.</title>
        <authorList>
            <person name="Wrighton K.C."/>
            <person name="Thomas B.C."/>
            <person name="Sharon I."/>
            <person name="Miller C.S."/>
            <person name="Castelle C.J."/>
            <person name="VerBerkmoes N.C."/>
            <person name="Wilkins M.J."/>
            <person name="Hettich R.L."/>
            <person name="Lipton M.S."/>
            <person name="Williams K.H."/>
            <person name="Long P.E."/>
            <person name="Banfield J.F."/>
        </authorList>
    </citation>
    <scope>NUCLEOTIDE SEQUENCE [LARGE SCALE GENOMIC DNA]</scope>
</reference>